<evidence type="ECO:0000313" key="4">
    <source>
        <dbReference type="Proteomes" id="UP000317494"/>
    </source>
</evidence>
<sequence>MHSDNHKIYFPHRIQKYKVNVNKAFIVLPLFPKAIQCQKSTQPQSGPFDTYHIIVNAILISIGLLLFASSLLIAGIVAYSRIRGETSSVSKNANNEDGLPAKPMRRKDVAFYECQNERKERNVYNYRPDGHNQTLYEMALESHQENRRAVSANGAGQPEMRERATREGDLADTEL</sequence>
<gene>
    <name evidence="3" type="ORF">SeMB42_g06798</name>
</gene>
<proteinExistence type="predicted"/>
<evidence type="ECO:0000256" key="1">
    <source>
        <dbReference type="SAM" id="MobiDB-lite"/>
    </source>
</evidence>
<evidence type="ECO:0000256" key="2">
    <source>
        <dbReference type="SAM" id="Phobius"/>
    </source>
</evidence>
<organism evidence="3 4">
    <name type="scientific">Synchytrium endobioticum</name>
    <dbReference type="NCBI Taxonomy" id="286115"/>
    <lineage>
        <taxon>Eukaryota</taxon>
        <taxon>Fungi</taxon>
        <taxon>Fungi incertae sedis</taxon>
        <taxon>Chytridiomycota</taxon>
        <taxon>Chytridiomycota incertae sedis</taxon>
        <taxon>Chytridiomycetes</taxon>
        <taxon>Synchytriales</taxon>
        <taxon>Synchytriaceae</taxon>
        <taxon>Synchytrium</taxon>
    </lineage>
</organism>
<keyword evidence="2" id="KW-0812">Transmembrane</keyword>
<feature type="transmembrane region" description="Helical" evidence="2">
    <location>
        <begin position="53"/>
        <end position="79"/>
    </location>
</feature>
<name>A0A507CJK0_9FUNG</name>
<evidence type="ECO:0000313" key="3">
    <source>
        <dbReference type="EMBL" id="TPX37923.1"/>
    </source>
</evidence>
<accession>A0A507CJK0</accession>
<feature type="compositionally biased region" description="Basic and acidic residues" evidence="1">
    <location>
        <begin position="159"/>
        <end position="169"/>
    </location>
</feature>
<keyword evidence="2" id="KW-1133">Transmembrane helix</keyword>
<comment type="caution">
    <text evidence="3">The sequence shown here is derived from an EMBL/GenBank/DDBJ whole genome shotgun (WGS) entry which is preliminary data.</text>
</comment>
<protein>
    <submittedName>
        <fullName evidence="3">Uncharacterized protein</fullName>
    </submittedName>
</protein>
<dbReference type="AlphaFoldDB" id="A0A507CJK0"/>
<keyword evidence="4" id="KW-1185">Reference proteome</keyword>
<reference evidence="3 4" key="1">
    <citation type="journal article" date="2019" name="Sci. Rep.">
        <title>Comparative genomics of chytrid fungi reveal insights into the obligate biotrophic and pathogenic lifestyle of Synchytrium endobioticum.</title>
        <authorList>
            <person name="van de Vossenberg B.T.L.H."/>
            <person name="Warris S."/>
            <person name="Nguyen H.D.T."/>
            <person name="van Gent-Pelzer M.P.E."/>
            <person name="Joly D.L."/>
            <person name="van de Geest H.C."/>
            <person name="Bonants P.J.M."/>
            <person name="Smith D.S."/>
            <person name="Levesque C.A."/>
            <person name="van der Lee T.A.J."/>
        </authorList>
    </citation>
    <scope>NUCLEOTIDE SEQUENCE [LARGE SCALE GENOMIC DNA]</scope>
    <source>
        <strain evidence="3 4">MB42</strain>
    </source>
</reference>
<dbReference type="EMBL" id="QEAN01000409">
    <property type="protein sequence ID" value="TPX37923.1"/>
    <property type="molecule type" value="Genomic_DNA"/>
</dbReference>
<feature type="region of interest" description="Disordered" evidence="1">
    <location>
        <begin position="146"/>
        <end position="175"/>
    </location>
</feature>
<dbReference type="Proteomes" id="UP000317494">
    <property type="component" value="Unassembled WGS sequence"/>
</dbReference>
<keyword evidence="2" id="KW-0472">Membrane</keyword>
<dbReference type="VEuPathDB" id="FungiDB:SeMB42_g06798"/>